<feature type="region of interest" description="Disordered" evidence="1">
    <location>
        <begin position="222"/>
        <end position="263"/>
    </location>
</feature>
<gene>
    <name evidence="3" type="ORF">OHJ16_15265</name>
</gene>
<dbReference type="PROSITE" id="PS51257">
    <property type="entry name" value="PROKAR_LIPOPROTEIN"/>
    <property type="match status" value="1"/>
</dbReference>
<protein>
    <submittedName>
        <fullName evidence="3">Gametogenetin</fullName>
    </submittedName>
</protein>
<reference evidence="3" key="1">
    <citation type="submission" date="2022-10" db="EMBL/GenBank/DDBJ databases">
        <title>Genome sequence of Actinomyces israelii ATCC 10048.</title>
        <authorList>
            <person name="Watt R.M."/>
            <person name="Tong W.M."/>
        </authorList>
    </citation>
    <scope>NUCLEOTIDE SEQUENCE</scope>
    <source>
        <strain evidence="3">ATCC 10048</strain>
    </source>
</reference>
<keyword evidence="4" id="KW-1185">Reference proteome</keyword>
<dbReference type="RefSeq" id="WP_268918612.1">
    <property type="nucleotide sequence ID" value="NZ_JAPTMY010000051.1"/>
</dbReference>
<evidence type="ECO:0000313" key="4">
    <source>
        <dbReference type="Proteomes" id="UP001072034"/>
    </source>
</evidence>
<name>A0ABT4ICC2_9ACTO</name>
<feature type="chain" id="PRO_5045917405" evidence="2">
    <location>
        <begin position="21"/>
        <end position="263"/>
    </location>
</feature>
<proteinExistence type="predicted"/>
<feature type="signal peptide" evidence="2">
    <location>
        <begin position="1"/>
        <end position="20"/>
    </location>
</feature>
<feature type="compositionally biased region" description="Polar residues" evidence="1">
    <location>
        <begin position="236"/>
        <end position="246"/>
    </location>
</feature>
<dbReference type="EMBL" id="JAPTMY010000051">
    <property type="protein sequence ID" value="MCZ0859394.1"/>
    <property type="molecule type" value="Genomic_DNA"/>
</dbReference>
<evidence type="ECO:0000313" key="3">
    <source>
        <dbReference type="EMBL" id="MCZ0859394.1"/>
    </source>
</evidence>
<comment type="caution">
    <text evidence="3">The sequence shown here is derived from an EMBL/GenBank/DDBJ whole genome shotgun (WGS) entry which is preliminary data.</text>
</comment>
<sequence length="263" mass="26822">MRIPGAWTGMRAGACMVALAAGLAACAEVDLDNLIGSSPAPTPTVVVIPTGMVMPTPVPTEQSTVASSVTVAFPEIADYTIEADPSPAATDSDATTQSQTYSSRTTMCSVTITTTTSSQLVVTGGDDRLLSTSWADEMGSGYQSYKETSRLELTGVNGESFYAGVATAFSARVSGSDIIGKAFVRAWSADGVVLSVTEVCQKGAFDDDAWEAVMQGMTISGLSGSSRWPGGEPASRATSAVPSATPQGAVAPPVSSATAQPTR</sequence>
<keyword evidence="2" id="KW-0732">Signal</keyword>
<dbReference type="Proteomes" id="UP001072034">
    <property type="component" value="Unassembled WGS sequence"/>
</dbReference>
<accession>A0ABT4ICC2</accession>
<evidence type="ECO:0000256" key="1">
    <source>
        <dbReference type="SAM" id="MobiDB-lite"/>
    </source>
</evidence>
<evidence type="ECO:0000256" key="2">
    <source>
        <dbReference type="SAM" id="SignalP"/>
    </source>
</evidence>
<organism evidence="3 4">
    <name type="scientific">Actinomyces israelii</name>
    <dbReference type="NCBI Taxonomy" id="1659"/>
    <lineage>
        <taxon>Bacteria</taxon>
        <taxon>Bacillati</taxon>
        <taxon>Actinomycetota</taxon>
        <taxon>Actinomycetes</taxon>
        <taxon>Actinomycetales</taxon>
        <taxon>Actinomycetaceae</taxon>
        <taxon>Actinomyces</taxon>
    </lineage>
</organism>